<dbReference type="STRING" id="1076872.G8ZZQ0"/>
<gene>
    <name evidence="1" type="primary">TDEL0H02350</name>
    <name evidence="1" type="ORF">TDEL_0H02350</name>
</gene>
<reference evidence="1 2" key="1">
    <citation type="journal article" date="2011" name="Proc. Natl. Acad. Sci. U.S.A.">
        <title>Evolutionary erosion of yeast sex chromosomes by mating-type switching accidents.</title>
        <authorList>
            <person name="Gordon J.L."/>
            <person name="Armisen D."/>
            <person name="Proux-Wera E."/>
            <person name="Oheigeartaigh S.S."/>
            <person name="Byrne K.P."/>
            <person name="Wolfe K.H."/>
        </authorList>
    </citation>
    <scope>NUCLEOTIDE SEQUENCE [LARGE SCALE GENOMIC DNA]</scope>
    <source>
        <strain evidence="2">ATCC 10662 / CBS 1146 / NBRC 0425 / NCYC 2629 / NRRL Y-866</strain>
    </source>
</reference>
<evidence type="ECO:0000313" key="1">
    <source>
        <dbReference type="EMBL" id="CCE94094.1"/>
    </source>
</evidence>
<dbReference type="FunCoup" id="G8ZZQ0">
    <property type="interactions" value="41"/>
</dbReference>
<dbReference type="EMBL" id="HE616749">
    <property type="protein sequence ID" value="CCE94094.1"/>
    <property type="molecule type" value="Genomic_DNA"/>
</dbReference>
<protein>
    <recommendedName>
        <fullName evidence="3">Peroxin/Ferlin domain-containing protein</fullName>
    </recommendedName>
</protein>
<dbReference type="OrthoDB" id="72441at2759"/>
<proteinExistence type="predicted"/>
<sequence length="248" mass="29036">MKRGRKPPGKQKLFLKDLDGLPEDIFVENERGVGLLGYPFFSAKLLIPRIDPSNFQIVNTEDRLLRNISNASVHSIAGLYPLTKDEAREKANGPSKWFVLMDFKDKLDMDDQGWLYSWHFSTERWKSKHGFVRRRVWVKLPERRGELALVPKESPPPLPTTVSSVSSESMASSFVTANDDYEHLISDLKGMLLDRQRFERLDEAWQRGELDKISLRDKEFCERVRKCFQYKSSQMRFEDDWLPNKLRP</sequence>
<keyword evidence="2" id="KW-1185">Reference proteome</keyword>
<evidence type="ECO:0000313" key="2">
    <source>
        <dbReference type="Proteomes" id="UP000005627"/>
    </source>
</evidence>
<organism evidence="1 2">
    <name type="scientific">Torulaspora delbrueckii</name>
    <name type="common">Yeast</name>
    <name type="synonym">Candida colliculosa</name>
    <dbReference type="NCBI Taxonomy" id="4950"/>
    <lineage>
        <taxon>Eukaryota</taxon>
        <taxon>Fungi</taxon>
        <taxon>Dikarya</taxon>
        <taxon>Ascomycota</taxon>
        <taxon>Saccharomycotina</taxon>
        <taxon>Saccharomycetes</taxon>
        <taxon>Saccharomycetales</taxon>
        <taxon>Saccharomycetaceae</taxon>
        <taxon>Torulaspora</taxon>
    </lineage>
</organism>
<dbReference type="Proteomes" id="UP000005627">
    <property type="component" value="Chromosome 8"/>
</dbReference>
<dbReference type="KEGG" id="tdl:TDEL_0H02350"/>
<name>G8ZZQ0_TORDE</name>
<dbReference type="InParanoid" id="G8ZZQ0"/>
<dbReference type="GeneID" id="11501258"/>
<evidence type="ECO:0008006" key="3">
    <source>
        <dbReference type="Google" id="ProtNLM"/>
    </source>
</evidence>
<accession>G8ZZQ0</accession>
<dbReference type="RefSeq" id="XP_003683305.1">
    <property type="nucleotide sequence ID" value="XM_003683257.1"/>
</dbReference>
<dbReference type="HOGENOM" id="CLU_091775_0_0_1"/>
<dbReference type="eggNOG" id="ENOG502S49X">
    <property type="taxonomic scope" value="Eukaryota"/>
</dbReference>
<dbReference type="AlphaFoldDB" id="G8ZZQ0"/>